<dbReference type="Gene3D" id="3.20.20.140">
    <property type="entry name" value="Metal-dependent hydrolases"/>
    <property type="match status" value="1"/>
</dbReference>
<gene>
    <name evidence="2" type="ORF">B7O98_06325</name>
</gene>
<evidence type="ECO:0000259" key="1">
    <source>
        <dbReference type="Pfam" id="PF01979"/>
    </source>
</evidence>
<dbReference type="PANTHER" id="PTHR43668:SF2">
    <property type="entry name" value="ALLANTOINASE"/>
    <property type="match status" value="1"/>
</dbReference>
<organism evidence="2 3">
    <name type="scientific">Zestosphaera tikiterensis</name>
    <dbReference type="NCBI Taxonomy" id="1973259"/>
    <lineage>
        <taxon>Archaea</taxon>
        <taxon>Thermoproteota</taxon>
        <taxon>Thermoprotei</taxon>
        <taxon>Desulfurococcales</taxon>
        <taxon>Desulfurococcaceae</taxon>
        <taxon>Zestosphaera</taxon>
    </lineage>
</organism>
<sequence>MLTLIKNVKLVLHGNEVTEASIVVEDGKVGAVVKTYDYLSKYDTVVDGSGLLAIPGGIDIHAHIHDPQYLHHEDFESGSVAALYGGITTFFDMPLRTYVEDRQSLEVKVDAGLKMSYVNFSVIAGMMNERNVSKVPVLRDLGVKAFKTFTCRPFKPESDGGLALVLSEVSRYGGVNVIHAEDDSIPEYLMSKFRGEGRNDPLAYHESRPDVVEGIALNKVLSLTSFLNVKEGVHIAHLSSALGLKEIVKAKSEGINVTSEVTPHHLFFTKEDVKKLGNYLKLAPTLKTRDDVMALWQGLARGFIESVASDHAPATKEEKEVDTWSAWGGIPNLETMLPLVFTLGFKKLSLLTLKRFIEVTSENPAKIMGLYPAKGSLSVGSDADITLLDVNKCFKVKADALHHKVDWTPYEGVEMCGWPRKVFVNGLLVLDEGNVITENRKPKYLRIV</sequence>
<proteinExistence type="predicted"/>
<dbReference type="EMBL" id="NBVN01000004">
    <property type="protein sequence ID" value="PUA32277.1"/>
    <property type="molecule type" value="Genomic_DNA"/>
</dbReference>
<name>A0A2R7Y4I7_9CREN</name>
<evidence type="ECO:0000313" key="3">
    <source>
        <dbReference type="Proteomes" id="UP000244093"/>
    </source>
</evidence>
<feature type="domain" description="Amidohydrolase-related" evidence="1">
    <location>
        <begin position="53"/>
        <end position="428"/>
    </location>
</feature>
<dbReference type="SUPFAM" id="SSF51556">
    <property type="entry name" value="Metallo-dependent hydrolases"/>
    <property type="match status" value="1"/>
</dbReference>
<reference evidence="2" key="2">
    <citation type="journal article" date="2018" name="Syst. Appl. Microbiol.">
        <title>A new symbiotic nanoarchaeote (Candidatus Nanoclepta minutus) and its host (Zestosphaera tikiterensis gen. nov., sp. nov.) from a New Zealand hot spring.</title>
        <authorList>
            <person name="St John E."/>
            <person name="Liu Y."/>
            <person name="Podar M."/>
            <person name="Stott M.B."/>
            <person name="Meneghin J."/>
            <person name="Chen Z."/>
            <person name="Lagutin K."/>
            <person name="Mitchell K."/>
            <person name="Reysenbach A.L."/>
        </authorList>
    </citation>
    <scope>NUCLEOTIDE SEQUENCE [LARGE SCALE GENOMIC DNA]</scope>
    <source>
        <strain evidence="2">NZ3</strain>
    </source>
</reference>
<dbReference type="InterPro" id="IPR006680">
    <property type="entry name" value="Amidohydro-rel"/>
</dbReference>
<dbReference type="GO" id="GO:0006145">
    <property type="term" value="P:purine nucleobase catabolic process"/>
    <property type="evidence" value="ECO:0007669"/>
    <property type="project" value="TreeGrafter"/>
</dbReference>
<dbReference type="PANTHER" id="PTHR43668">
    <property type="entry name" value="ALLANTOINASE"/>
    <property type="match status" value="1"/>
</dbReference>
<dbReference type="AlphaFoldDB" id="A0A2R7Y4I7"/>
<dbReference type="GO" id="GO:0005737">
    <property type="term" value="C:cytoplasm"/>
    <property type="evidence" value="ECO:0007669"/>
    <property type="project" value="TreeGrafter"/>
</dbReference>
<dbReference type="InterPro" id="IPR032466">
    <property type="entry name" value="Metal_Hydrolase"/>
</dbReference>
<protein>
    <recommendedName>
        <fullName evidence="1">Amidohydrolase-related domain-containing protein</fullName>
    </recommendedName>
</protein>
<dbReference type="SUPFAM" id="SSF51338">
    <property type="entry name" value="Composite domain of metallo-dependent hydrolases"/>
    <property type="match status" value="1"/>
</dbReference>
<accession>A0A2R7Y4I7</accession>
<evidence type="ECO:0000313" key="2">
    <source>
        <dbReference type="EMBL" id="PUA32277.1"/>
    </source>
</evidence>
<comment type="caution">
    <text evidence="2">The sequence shown here is derived from an EMBL/GenBank/DDBJ whole genome shotgun (WGS) entry which is preliminary data.</text>
</comment>
<dbReference type="Pfam" id="PF01979">
    <property type="entry name" value="Amidohydro_1"/>
    <property type="match status" value="1"/>
</dbReference>
<dbReference type="Gene3D" id="2.30.40.10">
    <property type="entry name" value="Urease, subunit C, domain 1"/>
    <property type="match status" value="1"/>
</dbReference>
<dbReference type="Proteomes" id="UP000244093">
    <property type="component" value="Unassembled WGS sequence"/>
</dbReference>
<dbReference type="InterPro" id="IPR050138">
    <property type="entry name" value="DHOase/Allantoinase_Hydrolase"/>
</dbReference>
<dbReference type="GO" id="GO:0004038">
    <property type="term" value="F:allantoinase activity"/>
    <property type="evidence" value="ECO:0007669"/>
    <property type="project" value="TreeGrafter"/>
</dbReference>
<dbReference type="NCBIfam" id="TIGR00857">
    <property type="entry name" value="pyrC_multi"/>
    <property type="match status" value="1"/>
</dbReference>
<reference evidence="2" key="1">
    <citation type="submission" date="2017-04" db="EMBL/GenBank/DDBJ databases">
        <authorList>
            <person name="Afonso C.L."/>
            <person name="Miller P.J."/>
            <person name="Scott M.A."/>
            <person name="Spackman E."/>
            <person name="Goraichik I."/>
            <person name="Dimitrov K.M."/>
            <person name="Suarez D.L."/>
            <person name="Swayne D.E."/>
        </authorList>
    </citation>
    <scope>NUCLEOTIDE SEQUENCE</scope>
    <source>
        <strain evidence="2">NZ3</strain>
    </source>
</reference>
<dbReference type="InterPro" id="IPR011059">
    <property type="entry name" value="Metal-dep_hydrolase_composite"/>
</dbReference>